<dbReference type="EMBL" id="RKLR01000001">
    <property type="protein sequence ID" value="MBX0321962.1"/>
    <property type="molecule type" value="Genomic_DNA"/>
</dbReference>
<keyword evidence="3" id="KW-1185">Reference proteome</keyword>
<dbReference type="InterPro" id="IPR007076">
    <property type="entry name" value="TfoX_N"/>
</dbReference>
<gene>
    <name evidence="2" type="ORF">EGH21_02840</name>
</gene>
<dbReference type="Proteomes" id="UP001430377">
    <property type="component" value="Unassembled WGS sequence"/>
</dbReference>
<evidence type="ECO:0000259" key="1">
    <source>
        <dbReference type="Pfam" id="PF04993"/>
    </source>
</evidence>
<accession>A0AAW4PLL7</accession>
<dbReference type="SUPFAM" id="SSF159894">
    <property type="entry name" value="YgaC/TfoX-N like"/>
    <property type="match status" value="1"/>
</dbReference>
<evidence type="ECO:0000313" key="3">
    <source>
        <dbReference type="Proteomes" id="UP001430377"/>
    </source>
</evidence>
<reference evidence="2 3" key="1">
    <citation type="submission" date="2021-06" db="EMBL/GenBank/DDBJ databases">
        <title>Halomicroarcula sp. a new haloarchaeum isolated from saline soil.</title>
        <authorList>
            <person name="Duran-Viseras A."/>
            <person name="Sanchez-Porro C."/>
            <person name="Ventosa A."/>
        </authorList>
    </citation>
    <scope>NUCLEOTIDE SEQUENCE [LARGE SCALE GENOMIC DNA]</scope>
    <source>
        <strain evidence="2 3">F13</strain>
    </source>
</reference>
<comment type="caution">
    <text evidence="2">The sequence shown here is derived from an EMBL/GenBank/DDBJ whole genome shotgun (WGS) entry which is preliminary data.</text>
</comment>
<feature type="domain" description="TfoX N-terminal" evidence="1">
    <location>
        <begin position="18"/>
        <end position="108"/>
    </location>
</feature>
<dbReference type="AlphaFoldDB" id="A0AAW4PLL7"/>
<name>A0AAW4PLL7_9EURY</name>
<proteinExistence type="predicted"/>
<protein>
    <submittedName>
        <fullName evidence="2">TfoX/Sxy family protein</fullName>
    </submittedName>
</protein>
<organism evidence="2 3">
    <name type="scientific">Haloarcula rubra</name>
    <dbReference type="NCBI Taxonomy" id="2487747"/>
    <lineage>
        <taxon>Archaea</taxon>
        <taxon>Methanobacteriati</taxon>
        <taxon>Methanobacteriota</taxon>
        <taxon>Stenosarchaea group</taxon>
        <taxon>Halobacteria</taxon>
        <taxon>Halobacteriales</taxon>
        <taxon>Haloarculaceae</taxon>
        <taxon>Haloarcula</taxon>
    </lineage>
</organism>
<dbReference type="Pfam" id="PF04993">
    <property type="entry name" value="TfoX_N"/>
    <property type="match status" value="1"/>
</dbReference>
<sequence>MTYYDPETGAALKAALDDLVSEWPAVTERTMFGCPSYQADGTLFAVVVTDGVALTRLPETDRPELEAAFETGPFRAGERTVTKWVQVTVDEDGVERLAPFVESSYEAALEETD</sequence>
<dbReference type="Gene3D" id="3.30.1460.30">
    <property type="entry name" value="YgaC/TfoX-N like chaperone"/>
    <property type="match status" value="1"/>
</dbReference>
<dbReference type="RefSeq" id="WP_220616952.1">
    <property type="nucleotide sequence ID" value="NZ_RKLR01000001.1"/>
</dbReference>
<evidence type="ECO:0000313" key="2">
    <source>
        <dbReference type="EMBL" id="MBX0321962.1"/>
    </source>
</evidence>